<dbReference type="InterPro" id="IPR008271">
    <property type="entry name" value="Ser/Thr_kinase_AS"/>
</dbReference>
<keyword evidence="4" id="KW-0067">ATP-binding</keyword>
<dbReference type="AlphaFoldDB" id="A0A5K7XB36"/>
<dbReference type="Proteomes" id="UP000326837">
    <property type="component" value="Chromosome"/>
</dbReference>
<gene>
    <name evidence="6" type="ORF">PLANPX_1643</name>
</gene>
<evidence type="ECO:0000256" key="1">
    <source>
        <dbReference type="ARBA" id="ARBA00022679"/>
    </source>
</evidence>
<accession>A0A5K7XB36</accession>
<dbReference type="PANTHER" id="PTHR43289:SF6">
    <property type="entry name" value="SERINE_THREONINE-PROTEIN KINASE NEKL-3"/>
    <property type="match status" value="1"/>
</dbReference>
<keyword evidence="7" id="KW-1185">Reference proteome</keyword>
<dbReference type="EMBL" id="AP021861">
    <property type="protein sequence ID" value="BBO32031.1"/>
    <property type="molecule type" value="Genomic_DNA"/>
</dbReference>
<protein>
    <submittedName>
        <fullName evidence="6">Serine/threonine protein kinase</fullName>
    </submittedName>
</protein>
<evidence type="ECO:0000313" key="6">
    <source>
        <dbReference type="EMBL" id="BBO32031.1"/>
    </source>
</evidence>
<dbReference type="PANTHER" id="PTHR43289">
    <property type="entry name" value="MITOGEN-ACTIVATED PROTEIN KINASE KINASE KINASE 20-RELATED"/>
    <property type="match status" value="1"/>
</dbReference>
<dbReference type="InterPro" id="IPR000719">
    <property type="entry name" value="Prot_kinase_dom"/>
</dbReference>
<dbReference type="KEGG" id="lpav:PLANPX_1643"/>
<dbReference type="SMART" id="SM00220">
    <property type="entry name" value="S_TKc"/>
    <property type="match status" value="1"/>
</dbReference>
<keyword evidence="6" id="KW-0723">Serine/threonine-protein kinase</keyword>
<evidence type="ECO:0000256" key="2">
    <source>
        <dbReference type="ARBA" id="ARBA00022741"/>
    </source>
</evidence>
<sequence length="334" mass="37392">MSNFRPQKPADASKQDAYPHIYVKDTDTDLPSFQTTGFGRYSDFHPLAVGGSAQLRTCRDKTLGRTVVMKTLHPHLANNAYMQSRFLREARVTAQLQHPVTVPVYDLGRDLEDRLYFTMKKVEGETVRGIIERQADGDAQAIEHFGLERMLGVLIQVCNGLSYAHAHGVVHRDVKPENILVGSFGEAVLLDWGVAKVWNDEESESDARMMEHQILTDVSQRPGTPLYMSPEQVRGGSDDIDARTDVYSAGAVLYEILTLTEPLRGKQIQETFEKIANEMPPPPRERAPQRQIPAALADIAMTAMAKRPEDRFETMEAMIEAIRNFRGRALVSAG</sequence>
<reference evidence="7" key="1">
    <citation type="submission" date="2019-10" db="EMBL/GenBank/DDBJ databases">
        <title>Lacipirellula parvula gen. nov., sp. nov., representing a lineage of planctomycetes widespread in freshwater anoxic habitats, and description of the family Lacipirellulaceae.</title>
        <authorList>
            <person name="Dedysh S.N."/>
            <person name="Kulichevskaya I.S."/>
            <person name="Beletsky A.V."/>
            <person name="Rakitin A.L."/>
            <person name="Mardanov A.V."/>
            <person name="Ivanova A.A."/>
            <person name="Saltykova V.X."/>
            <person name="Rijpstra W.I.C."/>
            <person name="Sinninghe Damste J.S."/>
            <person name="Ravin N.V."/>
        </authorList>
    </citation>
    <scope>NUCLEOTIDE SEQUENCE [LARGE SCALE GENOMIC DNA]</scope>
    <source>
        <strain evidence="7">PX69</strain>
    </source>
</reference>
<evidence type="ECO:0000256" key="3">
    <source>
        <dbReference type="ARBA" id="ARBA00022777"/>
    </source>
</evidence>
<feature type="domain" description="Protein kinase" evidence="5">
    <location>
        <begin position="41"/>
        <end position="326"/>
    </location>
</feature>
<keyword evidence="2" id="KW-0547">Nucleotide-binding</keyword>
<organism evidence="6 7">
    <name type="scientific">Lacipirellula parvula</name>
    <dbReference type="NCBI Taxonomy" id="2650471"/>
    <lineage>
        <taxon>Bacteria</taxon>
        <taxon>Pseudomonadati</taxon>
        <taxon>Planctomycetota</taxon>
        <taxon>Planctomycetia</taxon>
        <taxon>Pirellulales</taxon>
        <taxon>Lacipirellulaceae</taxon>
        <taxon>Lacipirellula</taxon>
    </lineage>
</organism>
<dbReference type="GO" id="GO:0004674">
    <property type="term" value="F:protein serine/threonine kinase activity"/>
    <property type="evidence" value="ECO:0007669"/>
    <property type="project" value="UniProtKB-KW"/>
</dbReference>
<dbReference type="PROSITE" id="PS00108">
    <property type="entry name" value="PROTEIN_KINASE_ST"/>
    <property type="match status" value="1"/>
</dbReference>
<evidence type="ECO:0000256" key="4">
    <source>
        <dbReference type="ARBA" id="ARBA00022840"/>
    </source>
</evidence>
<evidence type="ECO:0000259" key="5">
    <source>
        <dbReference type="PROSITE" id="PS50011"/>
    </source>
</evidence>
<dbReference type="SUPFAM" id="SSF56112">
    <property type="entry name" value="Protein kinase-like (PK-like)"/>
    <property type="match status" value="1"/>
</dbReference>
<dbReference type="GO" id="GO:0005524">
    <property type="term" value="F:ATP binding"/>
    <property type="evidence" value="ECO:0007669"/>
    <property type="project" value="UniProtKB-KW"/>
</dbReference>
<dbReference type="CDD" id="cd14014">
    <property type="entry name" value="STKc_PknB_like"/>
    <property type="match status" value="1"/>
</dbReference>
<dbReference type="RefSeq" id="WP_152098073.1">
    <property type="nucleotide sequence ID" value="NZ_AP021861.1"/>
</dbReference>
<dbReference type="Gene3D" id="1.10.510.10">
    <property type="entry name" value="Transferase(Phosphotransferase) domain 1"/>
    <property type="match status" value="1"/>
</dbReference>
<keyword evidence="3 6" id="KW-0418">Kinase</keyword>
<dbReference type="Pfam" id="PF00069">
    <property type="entry name" value="Pkinase"/>
    <property type="match status" value="1"/>
</dbReference>
<dbReference type="PROSITE" id="PS50011">
    <property type="entry name" value="PROTEIN_KINASE_DOM"/>
    <property type="match status" value="1"/>
</dbReference>
<proteinExistence type="predicted"/>
<name>A0A5K7XB36_9BACT</name>
<keyword evidence="1" id="KW-0808">Transferase</keyword>
<dbReference type="Gene3D" id="3.30.200.20">
    <property type="entry name" value="Phosphorylase Kinase, domain 1"/>
    <property type="match status" value="1"/>
</dbReference>
<evidence type="ECO:0000313" key="7">
    <source>
        <dbReference type="Proteomes" id="UP000326837"/>
    </source>
</evidence>
<dbReference type="InterPro" id="IPR011009">
    <property type="entry name" value="Kinase-like_dom_sf"/>
</dbReference>